<keyword evidence="2" id="KW-0808">Transferase</keyword>
<keyword evidence="1" id="KW-0472">Membrane</keyword>
<proteinExistence type="predicted"/>
<dbReference type="RefSeq" id="XP_028529972.1">
    <property type="nucleotide sequence ID" value="XM_028673528.1"/>
</dbReference>
<dbReference type="GeneID" id="39733281"/>
<feature type="transmembrane region" description="Helical" evidence="1">
    <location>
        <begin position="35"/>
        <end position="54"/>
    </location>
</feature>
<protein>
    <submittedName>
        <fullName evidence="2">Phospholipid or glycerol acyltransferase, putative</fullName>
        <ecNumber evidence="2">2.3.1.-</ecNumber>
    </submittedName>
</protein>
<comment type="caution">
    <text evidence="2">The sequence shown here is derived from an EMBL/GenBank/DDBJ whole genome shotgun (WGS) entry which is preliminary data.</text>
</comment>
<name>A0A1J1GX89_PLAGA</name>
<keyword evidence="1" id="KW-0812">Transmembrane</keyword>
<accession>A0A1J1GX89</accession>
<dbReference type="EC" id="2.3.1.-" evidence="2"/>
<dbReference type="Proteomes" id="UP000220797">
    <property type="component" value="Unassembled WGS sequence"/>
</dbReference>
<dbReference type="GO" id="GO:0016746">
    <property type="term" value="F:acyltransferase activity"/>
    <property type="evidence" value="ECO:0007669"/>
    <property type="project" value="UniProtKB-KW"/>
</dbReference>
<reference evidence="2" key="1">
    <citation type="submission" date="2015-04" db="EMBL/GenBank/DDBJ databases">
        <authorList>
            <consortium name="Pathogen Informatics"/>
        </authorList>
    </citation>
    <scope>NUCLEOTIDE SEQUENCE [LARGE SCALE GENOMIC DNA]</scope>
    <source>
        <strain evidence="2">8A</strain>
    </source>
</reference>
<keyword evidence="3" id="KW-1185">Reference proteome</keyword>
<dbReference type="VEuPathDB" id="PlasmoDB:PGAL8A_00474800"/>
<sequence>MIRKFEYHIVSHILFGLHVKLFMNKIFSKKWIWDFFHFYFCMVIIYLTILIIYATRVHYNLKKLDLKYFPVESISSCKNYVNRKNIHPFAAFERNDLIHMKYINLLYGVIFVATWKLLAAFILSVTNLSFCGT</sequence>
<gene>
    <name evidence="2" type="ORF">PGAL8A_00474800</name>
</gene>
<evidence type="ECO:0000313" key="2">
    <source>
        <dbReference type="EMBL" id="CRG97169.1"/>
    </source>
</evidence>
<organism evidence="2 3">
    <name type="scientific">Plasmodium gallinaceum</name>
    <dbReference type="NCBI Taxonomy" id="5849"/>
    <lineage>
        <taxon>Eukaryota</taxon>
        <taxon>Sar</taxon>
        <taxon>Alveolata</taxon>
        <taxon>Apicomplexa</taxon>
        <taxon>Aconoidasida</taxon>
        <taxon>Haemosporida</taxon>
        <taxon>Plasmodiidae</taxon>
        <taxon>Plasmodium</taxon>
        <taxon>Plasmodium (Haemamoeba)</taxon>
    </lineage>
</organism>
<dbReference type="AlphaFoldDB" id="A0A1J1GX89"/>
<keyword evidence="2" id="KW-0012">Acyltransferase</keyword>
<evidence type="ECO:0000313" key="3">
    <source>
        <dbReference type="Proteomes" id="UP000220797"/>
    </source>
</evidence>
<feature type="transmembrane region" description="Helical" evidence="1">
    <location>
        <begin position="102"/>
        <end position="123"/>
    </location>
</feature>
<dbReference type="OrthoDB" id="10444667at2759"/>
<evidence type="ECO:0000256" key="1">
    <source>
        <dbReference type="SAM" id="Phobius"/>
    </source>
</evidence>
<keyword evidence="1" id="KW-1133">Transmembrane helix</keyword>
<dbReference type="EMBL" id="CVMV01000093">
    <property type="protein sequence ID" value="CRG97169.1"/>
    <property type="molecule type" value="Genomic_DNA"/>
</dbReference>